<dbReference type="Gene3D" id="1.25.40.10">
    <property type="entry name" value="Tetratricopeptide repeat domain"/>
    <property type="match status" value="1"/>
</dbReference>
<protein>
    <submittedName>
        <fullName evidence="1">Uncharacterized protein</fullName>
    </submittedName>
</protein>
<proteinExistence type="predicted"/>
<evidence type="ECO:0000313" key="1">
    <source>
        <dbReference type="EMBL" id="VAW86719.1"/>
    </source>
</evidence>
<dbReference type="EMBL" id="UOFP01000153">
    <property type="protein sequence ID" value="VAW86719.1"/>
    <property type="molecule type" value="Genomic_DNA"/>
</dbReference>
<dbReference type="SUPFAM" id="SSF48452">
    <property type="entry name" value="TPR-like"/>
    <property type="match status" value="1"/>
</dbReference>
<dbReference type="AlphaFoldDB" id="A0A3B0ZKC3"/>
<accession>A0A3B0ZKC3</accession>
<dbReference type="InterPro" id="IPR019734">
    <property type="entry name" value="TPR_rpt"/>
</dbReference>
<reference evidence="1" key="1">
    <citation type="submission" date="2018-06" db="EMBL/GenBank/DDBJ databases">
        <authorList>
            <person name="Zhirakovskaya E."/>
        </authorList>
    </citation>
    <scope>NUCLEOTIDE SEQUENCE</scope>
</reference>
<sequence length="214" mass="23261">MHIVGFTLFIMSLLLLSSGVVAATDGADYKTLQKQWAVAKYQTSEDQREGAFKALADESAKVVEAHPGSAETLIWRAIILSTYAGEKGGLGALSLVKEAKALLEQAEQLDAEALQGSIYTSLGSLYYQVPGWPIGFGDDDKALKYLQKALDINPNGMDANYFYGDFLIEEGEYAEAVKVLEKAIQAPARAERPLADQGRKTEIKLALDKARKAL</sequence>
<organism evidence="1">
    <name type="scientific">hydrothermal vent metagenome</name>
    <dbReference type="NCBI Taxonomy" id="652676"/>
    <lineage>
        <taxon>unclassified sequences</taxon>
        <taxon>metagenomes</taxon>
        <taxon>ecological metagenomes</taxon>
    </lineage>
</organism>
<gene>
    <name evidence="1" type="ORF">MNBD_GAMMA18-935</name>
</gene>
<dbReference type="PROSITE" id="PS50005">
    <property type="entry name" value="TPR"/>
    <property type="match status" value="1"/>
</dbReference>
<name>A0A3B0ZKC3_9ZZZZ</name>
<dbReference type="InterPro" id="IPR011990">
    <property type="entry name" value="TPR-like_helical_dom_sf"/>
</dbReference>
<dbReference type="Pfam" id="PF14559">
    <property type="entry name" value="TPR_19"/>
    <property type="match status" value="1"/>
</dbReference>